<evidence type="ECO:0000256" key="3">
    <source>
        <dbReference type="ARBA" id="ARBA00022801"/>
    </source>
</evidence>
<dbReference type="Proteomes" id="UP000824120">
    <property type="component" value="Chromosome 2"/>
</dbReference>
<evidence type="ECO:0000256" key="2">
    <source>
        <dbReference type="ARBA" id="ARBA00022670"/>
    </source>
</evidence>
<reference evidence="5 6" key="1">
    <citation type="submission" date="2020-09" db="EMBL/GenBank/DDBJ databases">
        <title>De no assembly of potato wild relative species, Solanum commersonii.</title>
        <authorList>
            <person name="Cho K."/>
        </authorList>
    </citation>
    <scope>NUCLEOTIDE SEQUENCE [LARGE SCALE GENOMIC DNA]</scope>
    <source>
        <strain evidence="5">LZ3.2</strain>
        <tissue evidence="5">Leaf</tissue>
    </source>
</reference>
<dbReference type="InterPro" id="IPR015410">
    <property type="entry name" value="DUF1985"/>
</dbReference>
<evidence type="ECO:0000313" key="5">
    <source>
        <dbReference type="EMBL" id="KAG5620068.1"/>
    </source>
</evidence>
<dbReference type="EMBL" id="JACXVP010000002">
    <property type="protein sequence ID" value="KAG5620068.1"/>
    <property type="molecule type" value="Genomic_DNA"/>
</dbReference>
<organism evidence="5 6">
    <name type="scientific">Solanum commersonii</name>
    <name type="common">Commerson's wild potato</name>
    <name type="synonym">Commerson's nightshade</name>
    <dbReference type="NCBI Taxonomy" id="4109"/>
    <lineage>
        <taxon>Eukaryota</taxon>
        <taxon>Viridiplantae</taxon>
        <taxon>Streptophyta</taxon>
        <taxon>Embryophyta</taxon>
        <taxon>Tracheophyta</taxon>
        <taxon>Spermatophyta</taxon>
        <taxon>Magnoliopsida</taxon>
        <taxon>eudicotyledons</taxon>
        <taxon>Gunneridae</taxon>
        <taxon>Pentapetalae</taxon>
        <taxon>asterids</taxon>
        <taxon>lamiids</taxon>
        <taxon>Solanales</taxon>
        <taxon>Solanaceae</taxon>
        <taxon>Solanoideae</taxon>
        <taxon>Solaneae</taxon>
        <taxon>Solanum</taxon>
    </lineage>
</organism>
<dbReference type="PANTHER" id="PTHR48449">
    <property type="entry name" value="DUF1985 DOMAIN-CONTAINING PROTEIN"/>
    <property type="match status" value="1"/>
</dbReference>
<dbReference type="SUPFAM" id="SSF54001">
    <property type="entry name" value="Cysteine proteinases"/>
    <property type="match status" value="1"/>
</dbReference>
<dbReference type="OrthoDB" id="1939479at2759"/>
<evidence type="ECO:0000256" key="1">
    <source>
        <dbReference type="ARBA" id="ARBA00005234"/>
    </source>
</evidence>
<dbReference type="InterPro" id="IPR003653">
    <property type="entry name" value="Peptidase_C48_C"/>
</dbReference>
<keyword evidence="6" id="KW-1185">Reference proteome</keyword>
<dbReference type="Gene3D" id="3.40.395.10">
    <property type="entry name" value="Adenoviral Proteinase, Chain A"/>
    <property type="match status" value="1"/>
</dbReference>
<dbReference type="Pfam" id="PF09331">
    <property type="entry name" value="DUF1985"/>
    <property type="match status" value="1"/>
</dbReference>
<protein>
    <recommendedName>
        <fullName evidence="4">Ubiquitin-like protease family profile domain-containing protein</fullName>
    </recommendedName>
</protein>
<keyword evidence="3" id="KW-0378">Hydrolase</keyword>
<gene>
    <name evidence="5" type="ORF">H5410_005286</name>
</gene>
<evidence type="ECO:0000313" key="6">
    <source>
        <dbReference type="Proteomes" id="UP000824120"/>
    </source>
</evidence>
<comment type="similarity">
    <text evidence="1">Belongs to the peptidase C48 family.</text>
</comment>
<dbReference type="PROSITE" id="PS50600">
    <property type="entry name" value="ULP_PROTEASE"/>
    <property type="match status" value="1"/>
</dbReference>
<keyword evidence="2" id="KW-0645">Protease</keyword>
<comment type="caution">
    <text evidence="5">The sequence shown here is derived from an EMBL/GenBank/DDBJ whole genome shotgun (WGS) entry which is preliminary data.</text>
</comment>
<proteinExistence type="inferred from homology"/>
<dbReference type="GO" id="GO:0006508">
    <property type="term" value="P:proteolysis"/>
    <property type="evidence" value="ECO:0007669"/>
    <property type="project" value="UniProtKB-KW"/>
</dbReference>
<evidence type="ECO:0000259" key="4">
    <source>
        <dbReference type="PROSITE" id="PS50600"/>
    </source>
</evidence>
<feature type="domain" description="Ubiquitin-like protease family profile" evidence="4">
    <location>
        <begin position="92"/>
        <end position="333"/>
    </location>
</feature>
<dbReference type="AlphaFoldDB" id="A0A9J6A759"/>
<accession>A0A9J6A759</accession>
<name>A0A9J6A759_SOLCO</name>
<sequence length="392" mass="45761">MSVIASFVLIETKKVSEDMFIVKINSTVLHFEVKKFAAVTGLKCRLLSDFVSDPSIPNRLIQKYFGEMNKVPKLDFLNKFKEAKFFEPEDRFKIGVLYFISLQTTIPTLYFDLVEIGQYVNYPWGTECFRLTLKACSHKLRNSPTSFKFSEFHLALQVWFYECCHSFDNTVAIHVANGTPRIFNWKRSNEIIFFEDLMNIIFRTYDNQVDNIEKQWRDSNYDMRFISSDHDVGQCIRGFKLLASISWDRVDDVIIPVNVSTAFHWFLVVFRINFRCLHVYDSKRGGALHNENINIVVDKLATMIPLFLTSTKFYGKRLDLDCGMYTCLFVEYISNRVFNIRSIDINSKYHRQSESEVTGTVASKFDGPRIAKEHALDTSNYPTPRPRRSNLK</sequence>
<dbReference type="GO" id="GO:0008234">
    <property type="term" value="F:cysteine-type peptidase activity"/>
    <property type="evidence" value="ECO:0007669"/>
    <property type="project" value="InterPro"/>
</dbReference>
<dbReference type="InterPro" id="IPR038765">
    <property type="entry name" value="Papain-like_cys_pep_sf"/>
</dbReference>
<dbReference type="PANTHER" id="PTHR48449:SF1">
    <property type="entry name" value="DUF1985 DOMAIN-CONTAINING PROTEIN"/>
    <property type="match status" value="1"/>
</dbReference>